<dbReference type="InterPro" id="IPR038718">
    <property type="entry name" value="SNF2-like_sf"/>
</dbReference>
<dbReference type="CDD" id="cd18793">
    <property type="entry name" value="SF2_C_SNF"/>
    <property type="match status" value="1"/>
</dbReference>
<dbReference type="InterPro" id="IPR001650">
    <property type="entry name" value="Helicase_C-like"/>
</dbReference>
<dbReference type="InterPro" id="IPR014001">
    <property type="entry name" value="Helicase_ATP-bd"/>
</dbReference>
<feature type="region of interest" description="Disordered" evidence="11">
    <location>
        <begin position="159"/>
        <end position="209"/>
    </location>
</feature>
<evidence type="ECO:0000313" key="15">
    <source>
        <dbReference type="EMBL" id="ORX51192.1"/>
    </source>
</evidence>
<dbReference type="GO" id="GO:0034728">
    <property type="term" value="P:nucleosome organization"/>
    <property type="evidence" value="ECO:0007669"/>
    <property type="project" value="TreeGrafter"/>
</dbReference>
<dbReference type="InterPro" id="IPR016197">
    <property type="entry name" value="Chromo-like_dom_sf"/>
</dbReference>
<dbReference type="SUPFAM" id="SSF54160">
    <property type="entry name" value="Chromo domain-like"/>
    <property type="match status" value="2"/>
</dbReference>
<feature type="region of interest" description="Disordered" evidence="11">
    <location>
        <begin position="1326"/>
        <end position="1376"/>
    </location>
</feature>
<keyword evidence="10" id="KW-0539">Nucleus</keyword>
<evidence type="ECO:0000259" key="13">
    <source>
        <dbReference type="PROSITE" id="PS51192"/>
    </source>
</evidence>
<protein>
    <submittedName>
        <fullName evidence="15">Uncharacterized protein</fullName>
    </submittedName>
</protein>
<name>A0A1X2GD81_9FUNG</name>
<keyword evidence="16" id="KW-1185">Reference proteome</keyword>
<evidence type="ECO:0000256" key="2">
    <source>
        <dbReference type="ARBA" id="ARBA00009220"/>
    </source>
</evidence>
<comment type="similarity">
    <text evidence="2">Belongs to the SNF2/RAD54 helicase family. SWR1 subfamily.</text>
</comment>
<dbReference type="Pfam" id="PF13907">
    <property type="entry name" value="CHD1-like_C"/>
    <property type="match status" value="1"/>
</dbReference>
<feature type="domain" description="Helicase ATP-binding" evidence="13">
    <location>
        <begin position="447"/>
        <end position="617"/>
    </location>
</feature>
<dbReference type="Gene3D" id="3.40.50.10810">
    <property type="entry name" value="Tandem AAA-ATPase domain"/>
    <property type="match status" value="1"/>
</dbReference>
<dbReference type="Gene3D" id="1.10.10.60">
    <property type="entry name" value="Homeodomain-like"/>
    <property type="match status" value="1"/>
</dbReference>
<proteinExistence type="inferred from homology"/>
<dbReference type="SUPFAM" id="SSF52540">
    <property type="entry name" value="P-loop containing nucleoside triphosphate hydrolases"/>
    <property type="match status" value="2"/>
</dbReference>
<dbReference type="SMART" id="SM01176">
    <property type="entry name" value="DUF4208"/>
    <property type="match status" value="1"/>
</dbReference>
<feature type="compositionally biased region" description="Acidic residues" evidence="11">
    <location>
        <begin position="126"/>
        <end position="135"/>
    </location>
</feature>
<feature type="compositionally biased region" description="Low complexity" evidence="11">
    <location>
        <begin position="116"/>
        <end position="125"/>
    </location>
</feature>
<gene>
    <name evidence="15" type="ORF">DM01DRAFT_1337252</name>
</gene>
<feature type="compositionally biased region" description="Acidic residues" evidence="11">
    <location>
        <begin position="1037"/>
        <end position="1046"/>
    </location>
</feature>
<dbReference type="GO" id="GO:0004386">
    <property type="term" value="F:helicase activity"/>
    <property type="evidence" value="ECO:0007669"/>
    <property type="project" value="UniProtKB-KW"/>
</dbReference>
<dbReference type="GO" id="GO:0005524">
    <property type="term" value="F:ATP binding"/>
    <property type="evidence" value="ECO:0007669"/>
    <property type="project" value="UniProtKB-KW"/>
</dbReference>
<dbReference type="Gene3D" id="6.10.140.1440">
    <property type="match status" value="1"/>
</dbReference>
<feature type="domain" description="Chromo" evidence="12">
    <location>
        <begin position="248"/>
        <end position="324"/>
    </location>
</feature>
<dbReference type="PROSITE" id="PS51192">
    <property type="entry name" value="HELICASE_ATP_BIND_1"/>
    <property type="match status" value="1"/>
</dbReference>
<evidence type="ECO:0000256" key="9">
    <source>
        <dbReference type="ARBA" id="ARBA00023125"/>
    </source>
</evidence>
<dbReference type="Proteomes" id="UP000242146">
    <property type="component" value="Unassembled WGS sequence"/>
</dbReference>
<dbReference type="GO" id="GO:0000785">
    <property type="term" value="C:chromatin"/>
    <property type="evidence" value="ECO:0007669"/>
    <property type="project" value="TreeGrafter"/>
</dbReference>
<feature type="compositionally biased region" description="Basic and acidic residues" evidence="11">
    <location>
        <begin position="1464"/>
        <end position="1484"/>
    </location>
</feature>
<keyword evidence="8" id="KW-0156">Chromatin regulator</keyword>
<dbReference type="PROSITE" id="PS51194">
    <property type="entry name" value="HELICASE_CTER"/>
    <property type="match status" value="1"/>
</dbReference>
<dbReference type="STRING" id="101127.A0A1X2GD81"/>
<evidence type="ECO:0000256" key="8">
    <source>
        <dbReference type="ARBA" id="ARBA00022853"/>
    </source>
</evidence>
<keyword evidence="6" id="KW-0347">Helicase</keyword>
<dbReference type="InterPro" id="IPR056302">
    <property type="entry name" value="CHD1-2/Hrp3_HTH"/>
</dbReference>
<dbReference type="PANTHER" id="PTHR45623:SF14">
    <property type="entry name" value="CHROMODOMAIN-HELICASE-DNA-BINDING PROTEIN 1"/>
    <property type="match status" value="1"/>
</dbReference>
<keyword evidence="5" id="KW-0378">Hydrolase</keyword>
<feature type="compositionally biased region" description="Basic and acidic residues" evidence="11">
    <location>
        <begin position="1494"/>
        <end position="1504"/>
    </location>
</feature>
<evidence type="ECO:0000256" key="7">
    <source>
        <dbReference type="ARBA" id="ARBA00022840"/>
    </source>
</evidence>
<evidence type="ECO:0000256" key="5">
    <source>
        <dbReference type="ARBA" id="ARBA00022801"/>
    </source>
</evidence>
<dbReference type="OrthoDB" id="5857104at2759"/>
<accession>A0A1X2GD81</accession>
<sequence length="1504" mass="173246">MILFYIDPSINSVNSSISAGYDEELALEYGDSPLSDSDALSIGGISEPGRSRSSDADSFIEVNDEGSEPSLALRVASTSISYLDPELYGLRRSARQNIGRSVINFEDSASDTSQMSSVDESSATSTDEDDSDEYYNDTSKKRKMTVYDRRVFDSGESATTTRYFDGSDDKSDSDSENSDNAWEAHGNSRKRRSKLGRGNDPYGNDSLRYSTRKRKVTNYNMDEIWGLSDEENHDHAESNMTQQEEEGDVIESVHDHRCRAGNDLLHENAPYKNTEFRIKWKGWSHIHDTWDTPSSLQGFKGYRKVENYIKAFEDEMYFRRHPDTTKEEIEQQNINAERRREEISDWCTVDRIIGQRGIAPGVEYMVKWKRLHYEDCTFESADQLDDSAQEKIDEYLNRQQSRHLPHLSTQYGPRTSRPKFKAIREQPPFICGGELRDYQLHGISWMYWLWCTNKNGMLADEMGLGKTVQTIGFLSTLFHNDAQYGPFLIVVPLSTSENWMTELKQWAPHMNALCYVGNRQSRQTLRDHEFYQANGRRLNFNVLVTTYEIVMKDRNYLDSIPWQYLIVDEAHRLKNSESQLYEVLQGFRTSNRLLITGTPLQNNVRELLALVQFLMPSMDLQELNVDFDQVNDNNTAEHQRKIGALQERIKDIMLRRLKKDVEKSLPNKTERILRVEMTDMQRLFYKNILTKNFDVLVKGSEKNKKQWLNIAVELKKASNHPYLFPDTEVASEDRVQQLKGIVEHSGKMILLDKLLTRLKADGHRVLIFSQLVMMLDILSDYLTLRGYAFQRLDGSMKTEDRNKSIDHFNAQDSPDFVFLLSTRAGGMGINLVTADTVIIFDSDWNPQNDLQAMSRAHRIGQTKSVNVYRFVTKGTMEENIIERAKQKMVLEYCIIKQMDTSGLGLTQENSMNLSKPKSKDFPFDKAEMSAILKFGAQNMFQSNEQTHQLNDMDLDDILARAEHTETLDADGAAMGSDEFLAQFRISDYGGSANDLSWDELIPESERQKVKEQHQSEENLVLYERAAKKRQRTYHDIPDDEGDDDSDSIGKYKSNLVPKSTKRQRKGTSKPAPANDGRSVFNGLTEKDIRVLQRCIMRFGNLTERLDEAVQGTELEGKEKTLVISVFEDLLHACRLGIKRYVESNSHGDPAIPIGETMQDSKDNSQLDSLDQQLMYKFRQLKSKTVYITWRGLDKINASLLFQRFYDLNMLSRRLQVMQDVHKFRLTASAEPVQKWNCPWGQKEDAMLLVGVNRYGFHMWSAIQDDTSLGLQGKFFLEAGRNGIPKPTHISRRVERLLALCSQESVLANEQCSIAPKMDQQMLPSVYKAQHKRSRISPSLSASRREPPSSSTPTTIQRHHHNNSNSNTDQHDDHPRDILRPLRPFLLRLRDKSAKLEGLEKSAMIKGCMYEVGTFIDSHVATIPSEQRRKKLRLGLWSFAKRYWPFGDIDLNDFIEVYRRVKQAGSDRPDSHSCKTDSSRRSHDNHPHRRHSRRYSSDRSSSRRK</sequence>
<feature type="domain" description="Helicase C-terminal" evidence="14">
    <location>
        <begin position="750"/>
        <end position="901"/>
    </location>
</feature>
<dbReference type="Pfam" id="PF23588">
    <property type="entry name" value="HTH_CHD1_Hrp3"/>
    <property type="match status" value="1"/>
</dbReference>
<evidence type="ECO:0000256" key="6">
    <source>
        <dbReference type="ARBA" id="ARBA00022806"/>
    </source>
</evidence>
<dbReference type="GO" id="GO:0042393">
    <property type="term" value="F:histone binding"/>
    <property type="evidence" value="ECO:0007669"/>
    <property type="project" value="TreeGrafter"/>
</dbReference>
<feature type="region of interest" description="Disordered" evidence="11">
    <location>
        <begin position="105"/>
        <end position="137"/>
    </location>
</feature>
<evidence type="ECO:0000256" key="1">
    <source>
        <dbReference type="ARBA" id="ARBA00004123"/>
    </source>
</evidence>
<dbReference type="InterPro" id="IPR025260">
    <property type="entry name" value="CHD1-like_C"/>
</dbReference>
<evidence type="ECO:0000259" key="14">
    <source>
        <dbReference type="PROSITE" id="PS51194"/>
    </source>
</evidence>
<dbReference type="FunFam" id="3.40.50.10810:FF:000005">
    <property type="entry name" value="Photoperiod-independent early flowering 1"/>
    <property type="match status" value="1"/>
</dbReference>
<dbReference type="Pfam" id="PF00271">
    <property type="entry name" value="Helicase_C"/>
    <property type="match status" value="1"/>
</dbReference>
<evidence type="ECO:0000256" key="11">
    <source>
        <dbReference type="SAM" id="MobiDB-lite"/>
    </source>
</evidence>
<evidence type="ECO:0000256" key="10">
    <source>
        <dbReference type="ARBA" id="ARBA00023242"/>
    </source>
</evidence>
<dbReference type="GO" id="GO:0003682">
    <property type="term" value="F:chromatin binding"/>
    <property type="evidence" value="ECO:0007669"/>
    <property type="project" value="TreeGrafter"/>
</dbReference>
<evidence type="ECO:0000313" key="16">
    <source>
        <dbReference type="Proteomes" id="UP000242146"/>
    </source>
</evidence>
<feature type="region of interest" description="Disordered" evidence="11">
    <location>
        <begin position="1030"/>
        <end position="1079"/>
    </location>
</feature>
<dbReference type="SMART" id="SM00298">
    <property type="entry name" value="CHROMO"/>
    <property type="match status" value="2"/>
</dbReference>
<dbReference type="Gene3D" id="3.40.50.300">
    <property type="entry name" value="P-loop containing nucleotide triphosphate hydrolases"/>
    <property type="match status" value="1"/>
</dbReference>
<dbReference type="CDD" id="cd18659">
    <property type="entry name" value="CD2_tandem"/>
    <property type="match status" value="1"/>
</dbReference>
<keyword evidence="9" id="KW-0238">DNA-binding</keyword>
<comment type="caution">
    <text evidence="15">The sequence shown here is derived from an EMBL/GenBank/DDBJ whole genome shotgun (WGS) entry which is preliminary data.</text>
</comment>
<evidence type="ECO:0000256" key="3">
    <source>
        <dbReference type="ARBA" id="ARBA00022737"/>
    </source>
</evidence>
<feature type="region of interest" description="Disordered" evidence="11">
    <location>
        <begin position="38"/>
        <end position="57"/>
    </location>
</feature>
<reference evidence="15 16" key="1">
    <citation type="submission" date="2016-07" db="EMBL/GenBank/DDBJ databases">
        <title>Pervasive Adenine N6-methylation of Active Genes in Fungi.</title>
        <authorList>
            <consortium name="DOE Joint Genome Institute"/>
            <person name="Mondo S.J."/>
            <person name="Dannebaum R.O."/>
            <person name="Kuo R.C."/>
            <person name="Labutti K."/>
            <person name="Haridas S."/>
            <person name="Kuo A."/>
            <person name="Salamov A."/>
            <person name="Ahrendt S.R."/>
            <person name="Lipzen A."/>
            <person name="Sullivan W."/>
            <person name="Andreopoulos W.B."/>
            <person name="Clum A."/>
            <person name="Lindquist E."/>
            <person name="Daum C."/>
            <person name="Ramamoorthy G.K."/>
            <person name="Gryganskyi A."/>
            <person name="Culley D."/>
            <person name="Magnuson J.K."/>
            <person name="James T.Y."/>
            <person name="O'Malley M.A."/>
            <person name="Stajich J.E."/>
            <person name="Spatafora J.W."/>
            <person name="Visel A."/>
            <person name="Grigoriev I.V."/>
        </authorList>
    </citation>
    <scope>NUCLEOTIDE SEQUENCE [LARGE SCALE GENOMIC DNA]</scope>
    <source>
        <strain evidence="15 16">NRRL 3301</strain>
    </source>
</reference>
<dbReference type="PANTHER" id="PTHR45623">
    <property type="entry name" value="CHROMODOMAIN-HELICASE-DNA-BINDING PROTEIN 3-RELATED-RELATED"/>
    <property type="match status" value="1"/>
</dbReference>
<comment type="subcellular location">
    <subcellularLocation>
        <location evidence="1">Nucleus</location>
    </subcellularLocation>
</comment>
<dbReference type="Gene3D" id="2.40.50.40">
    <property type="match status" value="2"/>
</dbReference>
<keyword evidence="3" id="KW-0677">Repeat</keyword>
<feature type="compositionally biased region" description="Low complexity" evidence="11">
    <location>
        <begin position="1336"/>
        <end position="1354"/>
    </location>
</feature>
<dbReference type="Pfam" id="PF00385">
    <property type="entry name" value="Chromo"/>
    <property type="match status" value="1"/>
</dbReference>
<dbReference type="InterPro" id="IPR023780">
    <property type="entry name" value="Chromo_domain"/>
</dbReference>
<dbReference type="InterPro" id="IPR000330">
    <property type="entry name" value="SNF2_N"/>
</dbReference>
<dbReference type="SMART" id="SM00487">
    <property type="entry name" value="DEXDc"/>
    <property type="match status" value="1"/>
</dbReference>
<dbReference type="Pfam" id="PF00176">
    <property type="entry name" value="SNF2-rel_dom"/>
    <property type="match status" value="1"/>
</dbReference>
<dbReference type="GO" id="GO:0140658">
    <property type="term" value="F:ATP-dependent chromatin remodeler activity"/>
    <property type="evidence" value="ECO:0007669"/>
    <property type="project" value="TreeGrafter"/>
</dbReference>
<dbReference type="GO" id="GO:0005634">
    <property type="term" value="C:nucleus"/>
    <property type="evidence" value="ECO:0007669"/>
    <property type="project" value="UniProtKB-SubCell"/>
</dbReference>
<dbReference type="GO" id="GO:0016887">
    <property type="term" value="F:ATP hydrolysis activity"/>
    <property type="evidence" value="ECO:0007669"/>
    <property type="project" value="TreeGrafter"/>
</dbReference>
<dbReference type="PROSITE" id="PS50013">
    <property type="entry name" value="CHROMO_2"/>
    <property type="match status" value="2"/>
</dbReference>
<feature type="domain" description="Chromo" evidence="12">
    <location>
        <begin position="347"/>
        <end position="407"/>
    </location>
</feature>
<evidence type="ECO:0000259" key="12">
    <source>
        <dbReference type="PROSITE" id="PS50013"/>
    </source>
</evidence>
<organism evidence="15 16">
    <name type="scientific">Hesseltinella vesiculosa</name>
    <dbReference type="NCBI Taxonomy" id="101127"/>
    <lineage>
        <taxon>Eukaryota</taxon>
        <taxon>Fungi</taxon>
        <taxon>Fungi incertae sedis</taxon>
        <taxon>Mucoromycota</taxon>
        <taxon>Mucoromycotina</taxon>
        <taxon>Mucoromycetes</taxon>
        <taxon>Mucorales</taxon>
        <taxon>Cunninghamellaceae</taxon>
        <taxon>Hesseltinella</taxon>
    </lineage>
</organism>
<dbReference type="InterPro" id="IPR000953">
    <property type="entry name" value="Chromo/chromo_shadow_dom"/>
</dbReference>
<feature type="region of interest" description="Disordered" evidence="11">
    <location>
        <begin position="1464"/>
        <end position="1504"/>
    </location>
</feature>
<dbReference type="EMBL" id="MCGT01000021">
    <property type="protein sequence ID" value="ORX51192.1"/>
    <property type="molecule type" value="Genomic_DNA"/>
</dbReference>
<dbReference type="InterPro" id="IPR027417">
    <property type="entry name" value="P-loop_NTPase"/>
</dbReference>
<keyword evidence="7" id="KW-0067">ATP-binding</keyword>
<dbReference type="SMART" id="SM00490">
    <property type="entry name" value="HELICc"/>
    <property type="match status" value="1"/>
</dbReference>
<keyword evidence="4" id="KW-0547">Nucleotide-binding</keyword>
<dbReference type="InterPro" id="IPR049730">
    <property type="entry name" value="SNF2/RAD54-like_C"/>
</dbReference>
<evidence type="ECO:0000256" key="4">
    <source>
        <dbReference type="ARBA" id="ARBA00022741"/>
    </source>
</evidence>
<dbReference type="GO" id="GO:0003677">
    <property type="term" value="F:DNA binding"/>
    <property type="evidence" value="ECO:0007669"/>
    <property type="project" value="UniProtKB-KW"/>
</dbReference>